<organism evidence="6 7">
    <name type="scientific">Morus notabilis</name>
    <dbReference type="NCBI Taxonomy" id="981085"/>
    <lineage>
        <taxon>Eukaryota</taxon>
        <taxon>Viridiplantae</taxon>
        <taxon>Streptophyta</taxon>
        <taxon>Embryophyta</taxon>
        <taxon>Tracheophyta</taxon>
        <taxon>Spermatophyta</taxon>
        <taxon>Magnoliopsida</taxon>
        <taxon>eudicotyledons</taxon>
        <taxon>Gunneridae</taxon>
        <taxon>Pentapetalae</taxon>
        <taxon>rosids</taxon>
        <taxon>fabids</taxon>
        <taxon>Rosales</taxon>
        <taxon>Moraceae</taxon>
        <taxon>Moreae</taxon>
        <taxon>Morus</taxon>
    </lineage>
</organism>
<dbReference type="PANTHER" id="PTHR46391">
    <property type="entry name" value="BASIC LEUCINE ZIPPER 34"/>
    <property type="match status" value="1"/>
</dbReference>
<dbReference type="eggNOG" id="ENOG502SB6C">
    <property type="taxonomic scope" value="Eukaryota"/>
</dbReference>
<feature type="region of interest" description="Disordered" evidence="4">
    <location>
        <begin position="55"/>
        <end position="101"/>
    </location>
</feature>
<dbReference type="SMART" id="SM00338">
    <property type="entry name" value="BRLZ"/>
    <property type="match status" value="1"/>
</dbReference>
<proteinExistence type="predicted"/>
<dbReference type="Gene3D" id="1.20.5.170">
    <property type="match status" value="1"/>
</dbReference>
<feature type="compositionally biased region" description="Basic and acidic residues" evidence="4">
    <location>
        <begin position="66"/>
        <end position="82"/>
    </location>
</feature>
<protein>
    <submittedName>
        <fullName evidence="6">Putative transcription factor PosF21</fullName>
    </submittedName>
</protein>
<dbReference type="InterPro" id="IPR046347">
    <property type="entry name" value="bZIP_sf"/>
</dbReference>
<evidence type="ECO:0000256" key="4">
    <source>
        <dbReference type="SAM" id="MobiDB-lite"/>
    </source>
</evidence>
<sequence>MEETSKVKINGNIKRPLELGSSNFTMNMSPSRLPLLSSGRSLFQVWKKPYLMNFHDSATNSTSTNRDTKASYEGKGKSKAEDASPPSDYKITAESSNGDDRVIDGPVGLSTEKVFKLGHNNEDSNMDLKRKKRIISNRVSAQRCRVRKLQYVTHMEQQVRDLQAQIAVLSPQLSLYQNQHHLLQVEQENLSTRISLYASNRLLQEGKPY</sequence>
<gene>
    <name evidence="6" type="ORF">L484_011685</name>
</gene>
<keyword evidence="7" id="KW-1185">Reference proteome</keyword>
<dbReference type="InterPro" id="IPR052483">
    <property type="entry name" value="bZIP_transcription_regulators"/>
</dbReference>
<keyword evidence="2" id="KW-0804">Transcription</keyword>
<feature type="domain" description="BZIP" evidence="5">
    <location>
        <begin position="127"/>
        <end position="190"/>
    </location>
</feature>
<dbReference type="PROSITE" id="PS00036">
    <property type="entry name" value="BZIP_BASIC"/>
    <property type="match status" value="1"/>
</dbReference>
<dbReference type="GO" id="GO:0005634">
    <property type="term" value="C:nucleus"/>
    <property type="evidence" value="ECO:0007669"/>
    <property type="project" value="TreeGrafter"/>
</dbReference>
<keyword evidence="1" id="KW-0805">Transcription regulation</keyword>
<evidence type="ECO:0000256" key="1">
    <source>
        <dbReference type="ARBA" id="ARBA00023015"/>
    </source>
</evidence>
<dbReference type="AlphaFoldDB" id="W9QIG0"/>
<evidence type="ECO:0000259" key="5">
    <source>
        <dbReference type="PROSITE" id="PS50217"/>
    </source>
</evidence>
<name>W9QIG0_9ROSA</name>
<dbReference type="SUPFAM" id="SSF57959">
    <property type="entry name" value="Leucine zipper domain"/>
    <property type="match status" value="1"/>
</dbReference>
<evidence type="ECO:0000313" key="6">
    <source>
        <dbReference type="EMBL" id="EXB37962.1"/>
    </source>
</evidence>
<dbReference type="PANTHER" id="PTHR46391:SF13">
    <property type="entry name" value="ACTIVATOR OF SPOMIN LUC3"/>
    <property type="match status" value="1"/>
</dbReference>
<dbReference type="CDD" id="cd14703">
    <property type="entry name" value="bZIP_plant_RF2"/>
    <property type="match status" value="1"/>
</dbReference>
<evidence type="ECO:0000256" key="2">
    <source>
        <dbReference type="ARBA" id="ARBA00023163"/>
    </source>
</evidence>
<keyword evidence="3" id="KW-0539">Nucleus</keyword>
<dbReference type="Pfam" id="PF00170">
    <property type="entry name" value="bZIP_1"/>
    <property type="match status" value="1"/>
</dbReference>
<dbReference type="GO" id="GO:0045893">
    <property type="term" value="P:positive regulation of DNA-templated transcription"/>
    <property type="evidence" value="ECO:0007669"/>
    <property type="project" value="TreeGrafter"/>
</dbReference>
<dbReference type="PROSITE" id="PS50217">
    <property type="entry name" value="BZIP"/>
    <property type="match status" value="1"/>
</dbReference>
<dbReference type="InterPro" id="IPR004827">
    <property type="entry name" value="bZIP"/>
</dbReference>
<evidence type="ECO:0000256" key="3">
    <source>
        <dbReference type="ARBA" id="ARBA00023242"/>
    </source>
</evidence>
<dbReference type="GO" id="GO:0003677">
    <property type="term" value="F:DNA binding"/>
    <property type="evidence" value="ECO:0007669"/>
    <property type="project" value="TreeGrafter"/>
</dbReference>
<dbReference type="EMBL" id="KE343674">
    <property type="protein sequence ID" value="EXB37962.1"/>
    <property type="molecule type" value="Genomic_DNA"/>
</dbReference>
<accession>W9QIG0</accession>
<feature type="compositionally biased region" description="Polar residues" evidence="4">
    <location>
        <begin position="56"/>
        <end position="65"/>
    </location>
</feature>
<dbReference type="InterPro" id="IPR044759">
    <property type="entry name" value="bZIP_RF2"/>
</dbReference>
<dbReference type="Proteomes" id="UP000030645">
    <property type="component" value="Unassembled WGS sequence"/>
</dbReference>
<dbReference type="GO" id="GO:0003700">
    <property type="term" value="F:DNA-binding transcription factor activity"/>
    <property type="evidence" value="ECO:0007669"/>
    <property type="project" value="InterPro"/>
</dbReference>
<evidence type="ECO:0000313" key="7">
    <source>
        <dbReference type="Proteomes" id="UP000030645"/>
    </source>
</evidence>
<reference evidence="7" key="1">
    <citation type="submission" date="2013-01" db="EMBL/GenBank/DDBJ databases">
        <title>Draft Genome Sequence of a Mulberry Tree, Morus notabilis C.K. Schneid.</title>
        <authorList>
            <person name="He N."/>
            <person name="Zhao S."/>
        </authorList>
    </citation>
    <scope>NUCLEOTIDE SEQUENCE</scope>
</reference>